<dbReference type="InterPro" id="IPR000550">
    <property type="entry name" value="Hppk"/>
</dbReference>
<evidence type="ECO:0000256" key="3">
    <source>
        <dbReference type="ARBA" id="ARBA00013253"/>
    </source>
</evidence>
<evidence type="ECO:0000256" key="5">
    <source>
        <dbReference type="ARBA" id="ARBA00022679"/>
    </source>
</evidence>
<dbReference type="SUPFAM" id="SSF55083">
    <property type="entry name" value="6-hydroxymethyl-7,8-dihydropterin pyrophosphokinase, HPPK"/>
    <property type="match status" value="1"/>
</dbReference>
<dbReference type="Gene3D" id="3.30.70.560">
    <property type="entry name" value="7,8-Dihydro-6-hydroxymethylpterin-pyrophosphokinase HPPK"/>
    <property type="match status" value="1"/>
</dbReference>
<feature type="domain" description="7,8-dihydro-6-hydroxymethylpterin-pyrophosphokinase" evidence="13">
    <location>
        <begin position="8"/>
        <end position="138"/>
    </location>
</feature>
<keyword evidence="9" id="KW-0289">Folate biosynthesis</keyword>
<evidence type="ECO:0000256" key="11">
    <source>
        <dbReference type="ARBA" id="ARBA00029766"/>
    </source>
</evidence>
<evidence type="ECO:0000256" key="1">
    <source>
        <dbReference type="ARBA" id="ARBA00005051"/>
    </source>
</evidence>
<sequence length="165" mass="18566">MSAHRYLVALGSNVRHPRHGPPRRVIAAALDELEAAGAEIVAHSAIFDTAPLGPSNRRYANAAAMIETALPPEEMLSVLQRIERAFGRRRRGRRWRARVLDLDLVLWSGGTHRSPRLTIPHPEFRRRTFVLTPAAAIASRWRDPATGLTPRHLHARLTRPRALPR</sequence>
<keyword evidence="7 14" id="KW-0418">Kinase</keyword>
<dbReference type="AlphaFoldDB" id="A0A418NGK4"/>
<proteinExistence type="inferred from homology"/>
<keyword evidence="5 14" id="KW-0808">Transferase</keyword>
<evidence type="ECO:0000256" key="4">
    <source>
        <dbReference type="ARBA" id="ARBA00016218"/>
    </source>
</evidence>
<accession>A0A418NGK4</accession>
<comment type="caution">
    <text evidence="14">The sequence shown here is derived from an EMBL/GenBank/DDBJ whole genome shotgun (WGS) entry which is preliminary data.</text>
</comment>
<keyword evidence="6" id="KW-0547">Nucleotide-binding</keyword>
<reference evidence="14 15" key="1">
    <citation type="submission" date="2018-08" db="EMBL/GenBank/DDBJ databases">
        <title>Altererythrobacter sp.Ery1 and Ery12, the genome sequencing of novel strains in genus Alterythrobacter.</title>
        <authorList>
            <person name="Cheng H."/>
            <person name="Wu Y.-H."/>
            <person name="Fang C."/>
            <person name="Xu X.-W."/>
        </authorList>
    </citation>
    <scope>NUCLEOTIDE SEQUENCE [LARGE SCALE GENOMIC DNA]</scope>
    <source>
        <strain evidence="14 15">Ery1</strain>
    </source>
</reference>
<evidence type="ECO:0000256" key="8">
    <source>
        <dbReference type="ARBA" id="ARBA00022840"/>
    </source>
</evidence>
<evidence type="ECO:0000256" key="6">
    <source>
        <dbReference type="ARBA" id="ARBA00022741"/>
    </source>
</evidence>
<dbReference type="Pfam" id="PF01288">
    <property type="entry name" value="HPPK"/>
    <property type="match status" value="1"/>
</dbReference>
<dbReference type="OrthoDB" id="9808041at2"/>
<protein>
    <recommendedName>
        <fullName evidence="4">2-amino-4-hydroxy-6-hydroxymethyldihydropteridine pyrophosphokinase</fullName>
        <ecNumber evidence="3">2.7.6.3</ecNumber>
    </recommendedName>
    <alternativeName>
        <fullName evidence="11">6-hydroxymethyl-7,8-dihydropterin pyrophosphokinase</fullName>
    </alternativeName>
    <alternativeName>
        <fullName evidence="12">7,8-dihydro-6-hydroxymethylpterin-pyrophosphokinase</fullName>
    </alternativeName>
</protein>
<dbReference type="PANTHER" id="PTHR43071:SF1">
    <property type="entry name" value="2-AMINO-4-HYDROXY-6-HYDROXYMETHYLDIHYDROPTERIDINE PYROPHOSPHOKINASE"/>
    <property type="match status" value="1"/>
</dbReference>
<dbReference type="GO" id="GO:0003848">
    <property type="term" value="F:2-amino-4-hydroxy-6-hydroxymethyldihydropteridine diphosphokinase activity"/>
    <property type="evidence" value="ECO:0007669"/>
    <property type="project" value="UniProtKB-EC"/>
</dbReference>
<evidence type="ECO:0000256" key="2">
    <source>
        <dbReference type="ARBA" id="ARBA00005810"/>
    </source>
</evidence>
<evidence type="ECO:0000256" key="12">
    <source>
        <dbReference type="ARBA" id="ARBA00033413"/>
    </source>
</evidence>
<evidence type="ECO:0000256" key="7">
    <source>
        <dbReference type="ARBA" id="ARBA00022777"/>
    </source>
</evidence>
<evidence type="ECO:0000256" key="9">
    <source>
        <dbReference type="ARBA" id="ARBA00022909"/>
    </source>
</evidence>
<evidence type="ECO:0000313" key="14">
    <source>
        <dbReference type="EMBL" id="RIV77202.1"/>
    </source>
</evidence>
<organism evidence="14 15">
    <name type="scientific">Pelagerythrobacter aerophilus</name>
    <dbReference type="NCBI Taxonomy" id="2306995"/>
    <lineage>
        <taxon>Bacteria</taxon>
        <taxon>Pseudomonadati</taxon>
        <taxon>Pseudomonadota</taxon>
        <taxon>Alphaproteobacteria</taxon>
        <taxon>Sphingomonadales</taxon>
        <taxon>Erythrobacteraceae</taxon>
        <taxon>Pelagerythrobacter</taxon>
    </lineage>
</organism>
<name>A0A418NGK4_9SPHN</name>
<dbReference type="Proteomes" id="UP000285092">
    <property type="component" value="Unassembled WGS sequence"/>
</dbReference>
<dbReference type="EMBL" id="QXFK01000018">
    <property type="protein sequence ID" value="RIV77202.1"/>
    <property type="molecule type" value="Genomic_DNA"/>
</dbReference>
<evidence type="ECO:0000256" key="10">
    <source>
        <dbReference type="ARBA" id="ARBA00029409"/>
    </source>
</evidence>
<comment type="function">
    <text evidence="10">Catalyzes the transfer of pyrophosphate from adenosine triphosphate (ATP) to 6-hydroxymethyl-7,8-dihydropterin, an enzymatic step in folate biosynthesis pathway.</text>
</comment>
<dbReference type="GO" id="GO:0016301">
    <property type="term" value="F:kinase activity"/>
    <property type="evidence" value="ECO:0007669"/>
    <property type="project" value="UniProtKB-KW"/>
</dbReference>
<dbReference type="InterPro" id="IPR035907">
    <property type="entry name" value="Hppk_sf"/>
</dbReference>
<gene>
    <name evidence="14" type="primary">folK</name>
    <name evidence="14" type="ORF">D2V04_12560</name>
</gene>
<comment type="similarity">
    <text evidence="2">Belongs to the HPPK family.</text>
</comment>
<dbReference type="PANTHER" id="PTHR43071">
    <property type="entry name" value="2-AMINO-4-HYDROXY-6-HYDROXYMETHYLDIHYDROPTERIDINE PYROPHOSPHOKINASE"/>
    <property type="match status" value="1"/>
</dbReference>
<dbReference type="NCBIfam" id="TIGR01498">
    <property type="entry name" value="folK"/>
    <property type="match status" value="1"/>
</dbReference>
<evidence type="ECO:0000313" key="15">
    <source>
        <dbReference type="Proteomes" id="UP000285092"/>
    </source>
</evidence>
<dbReference type="GO" id="GO:0046654">
    <property type="term" value="P:tetrahydrofolate biosynthetic process"/>
    <property type="evidence" value="ECO:0007669"/>
    <property type="project" value="UniProtKB-UniPathway"/>
</dbReference>
<evidence type="ECO:0000259" key="13">
    <source>
        <dbReference type="Pfam" id="PF01288"/>
    </source>
</evidence>
<keyword evidence="8" id="KW-0067">ATP-binding</keyword>
<dbReference type="GO" id="GO:0046656">
    <property type="term" value="P:folic acid biosynthetic process"/>
    <property type="evidence" value="ECO:0007669"/>
    <property type="project" value="UniProtKB-KW"/>
</dbReference>
<keyword evidence="15" id="KW-1185">Reference proteome</keyword>
<dbReference type="GO" id="GO:0005524">
    <property type="term" value="F:ATP binding"/>
    <property type="evidence" value="ECO:0007669"/>
    <property type="project" value="UniProtKB-KW"/>
</dbReference>
<dbReference type="UniPathway" id="UPA00077">
    <property type="reaction ID" value="UER00155"/>
</dbReference>
<dbReference type="EC" id="2.7.6.3" evidence="3"/>
<comment type="pathway">
    <text evidence="1">Cofactor biosynthesis; tetrahydrofolate biosynthesis; 2-amino-4-hydroxy-6-hydroxymethyl-7,8-dihydropteridine diphosphate from 7,8-dihydroneopterin triphosphate: step 4/4.</text>
</comment>